<keyword evidence="2" id="KW-1133">Transmembrane helix</keyword>
<gene>
    <name evidence="3" type="ORF">CF168_11205</name>
</gene>
<dbReference type="RefSeq" id="WP_089067895.1">
    <property type="nucleotide sequence ID" value="NZ_CP022358.1"/>
</dbReference>
<dbReference type="EMBL" id="CP022358">
    <property type="protein sequence ID" value="ASK69394.1"/>
    <property type="molecule type" value="Genomic_DNA"/>
</dbReference>
<keyword evidence="2" id="KW-0472">Membrane</keyword>
<feature type="compositionally biased region" description="Polar residues" evidence="1">
    <location>
        <begin position="236"/>
        <end position="250"/>
    </location>
</feature>
<feature type="compositionally biased region" description="Low complexity" evidence="1">
    <location>
        <begin position="197"/>
        <end position="221"/>
    </location>
</feature>
<feature type="transmembrane region" description="Helical" evidence="2">
    <location>
        <begin position="54"/>
        <end position="75"/>
    </location>
</feature>
<dbReference type="KEGG" id="sbj:CF168_11205"/>
<organism evidence="3 4">
    <name type="scientific">Shewanella bicestrii</name>
    <dbReference type="NCBI Taxonomy" id="2018305"/>
    <lineage>
        <taxon>Bacteria</taxon>
        <taxon>Pseudomonadati</taxon>
        <taxon>Pseudomonadota</taxon>
        <taxon>Gammaproteobacteria</taxon>
        <taxon>Alteromonadales</taxon>
        <taxon>Shewanellaceae</taxon>
        <taxon>Shewanella</taxon>
    </lineage>
</organism>
<keyword evidence="2" id="KW-0812">Transmembrane</keyword>
<protein>
    <recommendedName>
        <fullName evidence="5">SMODS and SLOG-associating 2TM effector domain-containing protein</fullName>
    </recommendedName>
</protein>
<reference evidence="3 4" key="1">
    <citation type="submission" date="2017-07" db="EMBL/GenBank/DDBJ databases">
        <title>Phenotypical and genomic characterization of a clinical isolate of Shewanella bicestrii sp. nov. producing an extended-spectrum beta-lactamase and a new oxacillinase variant.</title>
        <authorList>
            <person name="Jousset A.B."/>
            <person name="Bonnin R.A."/>
            <person name="Girlich D."/>
            <person name="Dabos L."/>
            <person name="Potron A."/>
            <person name="Dortet L."/>
            <person name="Glaser P."/>
            <person name="Naas T."/>
        </authorList>
    </citation>
    <scope>NUCLEOTIDE SEQUENCE [LARGE SCALE GENOMIC DNA]</scope>
    <source>
        <strain evidence="3 4">JAB-1</strain>
    </source>
</reference>
<sequence>MNRDVFQKQYDFELEQRNGIASATNTPIVALTILGGALAAVITGFKYSNEPVTYLFLLFALLAIGSMLISVYKLVRTFLGYSYQKIPPAKQLREHLENLKNWHNANGSSDDKAIIDFAEYFDERLSEAAEHNSSNNIKRGNYLHDATLFVVVAFVFLFCASPFYIYEQVTSEDKVYQVNLIDNTSIKEDEDMADNDSGGSNQGQQAAPSAAPSQTPSAAPKPAGPQNVVFKGNTEGGKTSASDSGSKGEK</sequence>
<dbReference type="Proteomes" id="UP000198367">
    <property type="component" value="Chromosome"/>
</dbReference>
<name>A0A220UMC4_9GAMM</name>
<evidence type="ECO:0008006" key="5">
    <source>
        <dbReference type="Google" id="ProtNLM"/>
    </source>
</evidence>
<feature type="transmembrane region" description="Helical" evidence="2">
    <location>
        <begin position="146"/>
        <end position="166"/>
    </location>
</feature>
<feature type="transmembrane region" description="Helical" evidence="2">
    <location>
        <begin position="20"/>
        <end position="42"/>
    </location>
</feature>
<evidence type="ECO:0000256" key="1">
    <source>
        <dbReference type="SAM" id="MobiDB-lite"/>
    </source>
</evidence>
<accession>A0A220UMC4</accession>
<evidence type="ECO:0000313" key="4">
    <source>
        <dbReference type="Proteomes" id="UP000198367"/>
    </source>
</evidence>
<dbReference type="AlphaFoldDB" id="A0A220UMC4"/>
<keyword evidence="4" id="KW-1185">Reference proteome</keyword>
<evidence type="ECO:0000313" key="3">
    <source>
        <dbReference type="EMBL" id="ASK69394.1"/>
    </source>
</evidence>
<proteinExistence type="predicted"/>
<feature type="region of interest" description="Disordered" evidence="1">
    <location>
        <begin position="189"/>
        <end position="250"/>
    </location>
</feature>
<evidence type="ECO:0000256" key="2">
    <source>
        <dbReference type="SAM" id="Phobius"/>
    </source>
</evidence>